<dbReference type="EMBL" id="JBBKAM010000002">
    <property type="protein sequence ID" value="MEJ8644878.1"/>
    <property type="molecule type" value="Genomic_DNA"/>
</dbReference>
<name>A0ABU8UAG1_9ACTN</name>
<dbReference type="SUPFAM" id="SSF52058">
    <property type="entry name" value="L domain-like"/>
    <property type="match status" value="1"/>
</dbReference>
<accession>A0ABU8UAG1</accession>
<sequence>MGREESPDLTYLQMIHCHELTPGNLLRFPRLNHLWLADCRLVSAPATLRDLSELATLTLSSCGTVDLSGLACLPGLTVQVYRGTEVLGAHLFPPERIRIL</sequence>
<dbReference type="InterPro" id="IPR032675">
    <property type="entry name" value="LRR_dom_sf"/>
</dbReference>
<proteinExistence type="predicted"/>
<protein>
    <recommendedName>
        <fullName evidence="3">Leucine-rich repeat domain-containing protein</fullName>
    </recommendedName>
</protein>
<gene>
    <name evidence="1" type="ORF">WKI68_33750</name>
</gene>
<organism evidence="1 2">
    <name type="scientific">Streptomyces caledonius</name>
    <dbReference type="NCBI Taxonomy" id="3134107"/>
    <lineage>
        <taxon>Bacteria</taxon>
        <taxon>Bacillati</taxon>
        <taxon>Actinomycetota</taxon>
        <taxon>Actinomycetes</taxon>
        <taxon>Kitasatosporales</taxon>
        <taxon>Streptomycetaceae</taxon>
        <taxon>Streptomyces</taxon>
    </lineage>
</organism>
<dbReference type="Proteomes" id="UP001382904">
    <property type="component" value="Unassembled WGS sequence"/>
</dbReference>
<reference evidence="1 2" key="1">
    <citation type="submission" date="2024-03" db="EMBL/GenBank/DDBJ databases">
        <title>Novel Streptomyces species of biotechnological and ecological value are a feature of Machair soil.</title>
        <authorList>
            <person name="Prole J.R."/>
            <person name="Goodfellow M."/>
            <person name="Allenby N."/>
            <person name="Ward A.C."/>
        </authorList>
    </citation>
    <scope>NUCLEOTIDE SEQUENCE [LARGE SCALE GENOMIC DNA]</scope>
    <source>
        <strain evidence="1 2">MS1.HAVA.3</strain>
    </source>
</reference>
<evidence type="ECO:0008006" key="3">
    <source>
        <dbReference type="Google" id="ProtNLM"/>
    </source>
</evidence>
<comment type="caution">
    <text evidence="1">The sequence shown here is derived from an EMBL/GenBank/DDBJ whole genome shotgun (WGS) entry which is preliminary data.</text>
</comment>
<keyword evidence="2" id="KW-1185">Reference proteome</keyword>
<evidence type="ECO:0000313" key="2">
    <source>
        <dbReference type="Proteomes" id="UP001382904"/>
    </source>
</evidence>
<dbReference type="Gene3D" id="3.80.10.10">
    <property type="entry name" value="Ribonuclease Inhibitor"/>
    <property type="match status" value="1"/>
</dbReference>
<evidence type="ECO:0000313" key="1">
    <source>
        <dbReference type="EMBL" id="MEJ8644878.1"/>
    </source>
</evidence>